<keyword evidence="6" id="KW-1185">Reference proteome</keyword>
<feature type="compositionally biased region" description="Polar residues" evidence="2">
    <location>
        <begin position="35"/>
        <end position="70"/>
    </location>
</feature>
<feature type="domain" description="DUF1542" evidence="4">
    <location>
        <begin position="1282"/>
        <end position="1356"/>
    </location>
</feature>
<feature type="coiled-coil region" evidence="1">
    <location>
        <begin position="1265"/>
        <end position="1296"/>
    </location>
</feature>
<feature type="compositionally biased region" description="Polar residues" evidence="2">
    <location>
        <begin position="125"/>
        <end position="137"/>
    </location>
</feature>
<sequence length="2816" mass="293218">MPSKNKVLLTMGVTLFSTTLWLSMNDNKVAADSVDNPQVETAENSATSQSESKTPLSSQTDVQQPATTPVASQQALASSADSSTVNTNTNQNSTSPATNSNADSTTASNNITTPTTDNLVANKATDPSDSATVAPQQPTITNLDSTVTHVTNSQEFKTALNNQDINTIYIDNDITMSGSGILSTPARNLTIQSTAGNHFYIDFKGTYVQLSSAVDNPIVTYRDLDLYGTSYWGIAQTGNIGAATIILDNISYTGSQMIYAGNNQTFIMQGHVTSNSVPTYVSPSDNASNVTDDNSQQVFEIGNGGKVIFDENSVFEGTTDRDNVIYISGAGSVDIRKGAQVTFNPHSHGNLAQNTWSSGGGIYLAGTGKVTLETGSTLNINITGSGNDTANAIYMASSGSSLTVNDGATLNVTTNGNIKSTNGDNAITVGGTFTTGKNSVINIIGDDMGTYSGSLVALTGSNAALKITGSQFKVALNDTTGSGSGTGNIKLLNLTNGAHITTDNPEDFVLDAGKNTTASLISSGVILTLSTVSYVFTDSENKDKSDPLKKINLQIGNDNTVVPITDDNIEGIDQDTEQAVTADLDSKNPRRIEFVAAGDFVDIVNGSVTAHKNTDGSWDISGKTSVGDAYLSVSSVVNGNTTTIEGTLDSPYWREQQDGNIVKYFAKSDDNGNFNFTISADQANQMGTDPTVSITATKDFVYSDPIQINLEQAVFNQDKNAAVTTLQTTLANANDKINGMNVSHDAQQQLKQEAQEAYNDAINALNSATTQDDLTTATNDGVTNINTVVQSGLGQALSGAQTDALNGLQNVATSAKQSISGMNLTNEQKKDFDNQIQTAYERAAANINSATTVEDATKAQDQGISNIDDILQTANKQHTLGEAQSDALNALQTAVNTANQTIDNMSLSQEQEDQFKQSVKDKYDAAVTNVNNATSVDGASAARDLGISDINGVVIDATNSDLAQAKTDATQALQNAVNSAKQVIDNTNSLTQAQKDTLNQQVQDAYNTAADNVKNATSPASVQSASSAGVTNINSIANQAVSDDLSQSQSDANAALESAANKAITNIQGMNLDDDTKAGLVQQVNSALTTAKTSVNDATSSTEVAVARDTGVNNINNVQQKGTQQVLQANKNKTNSELADAAATAKSNIDSMGLSAEDTEDLQNQINAALQDAQNNVNNANSESEVTTAQTAGKLAMQKVNANAALQQAANKANTAIDATDLSATAKNDLKQQVSDKLVADKSNINNADTSEAVTNAQDNGVADIKSVQTDAGNQEQALTQAKNDANNALQQAVDNTIAKINQSDLPESDKTNYVNQVNDALDTAKNNVNTATSTDDVTSAQTAGELNIQKLSANTSLQQAADKASAAIDATDLSDEVKTDLKQQVADKLSDAKTNVENATTTDDINNAQTAGELNIQKVSANAALQQAATEAQNSIDQTELSDTDKNNLKSQVDSALTTAQGKVNSATTSADVTTEQNTGTNNINDVKTSAANQNGSLQTAQNNADTALDNKAQSAKDAINATDLSADDKQALLDQVDSAVTTAKNNIAAATTPEAVTDAQNTGELNIQKVSANAALEQAATEAKNSIDQTELSDADKNNLKSQVDSALTTAQGKVNSATTSADVTTEQNTGTNNINDVKTSAANQNGALQTAQNNADTALDSKAQSAKDAINATDLSADDKQALLDQVDSAVTTAKNNIAAATTPEAVTDAQNTGELNIQKVNANAALQQAATEAKNSIDQTELSDTDKNNLKSQVDSALTTAQGKVNSATTSADVTTEQNTGTNNINDVKTSAANQNGALQTAQNNADTALDSKAQSAKDAINATDLSADDKQALLDQVDSAVTTAKNNIAAATTPEAVTDAQNTGELNIQKVNANAALQQAAQQADADIDQTSLSEAAKSELKGQVNDKLSSAKAAVNSASTNSAITDAKNDGVSNIESVQNTAHNQDKALSDSKTTANNNLTQAADNAKNAVNALNLSEDVKTDLIDQINSALSTAQTNVNNATSPDDVNNAQTAGELAMQKVNANASLQQTADDATNAIDATDLSDADKTDLKQQVADKLSDAKTSVDHATTSEAVTNAQTAGNLSIDKIKANATLQQDAKQVDDSIDQTTLSNSDKADLKNQVEQALTNAQNQVASAIDSDAVNTAQAAGSAKITNIQNDADKQNLEQAQAGANAALQQAYNNANAVIDNLAISSVDKAAARQKLQNQYKGAKANIDHATTSTEAQVAGQAGAQQVQEVVSLNQDNNNLDQAKTDAHQQLDSALAAANSAISGLPLSATDKQSLRDQVQNAYQNALNNVQNATTATAANTAANNGVVAINEAVTQATTNNDLASAQQAALSGLDNAKTTANQRINALNVPDSKKKTLRDQVNSAYTAAKDQINAATTSADAMAAGLSGNSALDAIANSIKGSDIDQAKQDALNSLANTQNNVNAIIDNSNLSSEAVTALKQRVKDEFAKASTNVNNATTQDGVGSAANVGISNMNGLLTDQLSDGDLADVQAMVQQALAAAKKQAMDQVAGLNGSTADKQALETKITQAYNDALNNITSAPTNSAAIAAAINGIDDINANITDYQNQHPSVPASTNSQPGQLTDSQQAILLAAGDGGNFVQIYDQDGQPMASDTFLTSGSWFYIDKKVSVNGEDFYRISPHQFVKASDIQQKMDAMGTLMIAPESQASIYDANGQLTATVVPAGSQWIVTDKKKLVDGQVLYQIGDNQYVHAEDIAATLVHKTDHMNDIGANHAVMITTAPQASLYQLNYATGAMAKISNWVLPAGTSWQVGVTVQISGQTYYRVSTNAWVKSIDGLLN</sequence>
<evidence type="ECO:0000313" key="5">
    <source>
        <dbReference type="EMBL" id="UQS83141.1"/>
    </source>
</evidence>
<dbReference type="RefSeq" id="WP_249512368.1">
    <property type="nucleotide sequence ID" value="NZ_CP093365.1"/>
</dbReference>
<feature type="domain" description="S-layer protein C-terminal" evidence="3">
    <location>
        <begin position="2683"/>
        <end position="2729"/>
    </location>
</feature>
<name>A0ABY4PBS7_9LACO</name>
<dbReference type="Pfam" id="PF03217">
    <property type="entry name" value="SlpA"/>
    <property type="match status" value="2"/>
</dbReference>
<dbReference type="InterPro" id="IPR024968">
    <property type="entry name" value="SlpA_C_lactobacillus"/>
</dbReference>
<feature type="coiled-coil region" evidence="1">
    <location>
        <begin position="744"/>
        <end position="771"/>
    </location>
</feature>
<evidence type="ECO:0000259" key="3">
    <source>
        <dbReference type="Pfam" id="PF03217"/>
    </source>
</evidence>
<organism evidence="5 6">
    <name type="scientific">Bombilactobacillus thymidiniphilus</name>
    <dbReference type="NCBI Taxonomy" id="2923363"/>
    <lineage>
        <taxon>Bacteria</taxon>
        <taxon>Bacillati</taxon>
        <taxon>Bacillota</taxon>
        <taxon>Bacilli</taxon>
        <taxon>Lactobacillales</taxon>
        <taxon>Lactobacillaceae</taxon>
        <taxon>Bombilactobacillus</taxon>
    </lineage>
</organism>
<feature type="domain" description="DUF1542" evidence="4">
    <location>
        <begin position="1199"/>
        <end position="1271"/>
    </location>
</feature>
<dbReference type="Pfam" id="PF07564">
    <property type="entry name" value="DUF1542"/>
    <property type="match status" value="12"/>
</dbReference>
<evidence type="ECO:0000256" key="1">
    <source>
        <dbReference type="SAM" id="Coils"/>
    </source>
</evidence>
<feature type="region of interest" description="Disordered" evidence="2">
    <location>
        <begin position="1612"/>
        <end position="1637"/>
    </location>
</feature>
<feature type="domain" description="DUF1542" evidence="4">
    <location>
        <begin position="1656"/>
        <end position="1727"/>
    </location>
</feature>
<accession>A0ABY4PBS7</accession>
<evidence type="ECO:0000259" key="4">
    <source>
        <dbReference type="Pfam" id="PF07564"/>
    </source>
</evidence>
<proteinExistence type="predicted"/>
<protein>
    <submittedName>
        <fullName evidence="5">DUF1542 domain-containing protein</fullName>
    </submittedName>
</protein>
<feature type="domain" description="S-layer protein C-terminal" evidence="3">
    <location>
        <begin position="2619"/>
        <end position="2664"/>
    </location>
</feature>
<feature type="domain" description="DUF1542" evidence="4">
    <location>
        <begin position="1419"/>
        <end position="1491"/>
    </location>
</feature>
<keyword evidence="1" id="KW-0175">Coiled coil</keyword>
<feature type="compositionally biased region" description="Low complexity" evidence="2">
    <location>
        <begin position="71"/>
        <end position="116"/>
    </location>
</feature>
<feature type="domain" description="DUF1542" evidence="4">
    <location>
        <begin position="801"/>
        <end position="871"/>
    </location>
</feature>
<evidence type="ECO:0000256" key="2">
    <source>
        <dbReference type="SAM" id="MobiDB-lite"/>
    </source>
</evidence>
<evidence type="ECO:0000313" key="6">
    <source>
        <dbReference type="Proteomes" id="UP000831947"/>
    </source>
</evidence>
<feature type="domain" description="DUF1542" evidence="4">
    <location>
        <begin position="1504"/>
        <end position="1575"/>
    </location>
</feature>
<feature type="region of interest" description="Disordered" evidence="2">
    <location>
        <begin position="1462"/>
        <end position="1490"/>
    </location>
</feature>
<feature type="domain" description="DUF1542" evidence="4">
    <location>
        <begin position="885"/>
        <end position="957"/>
    </location>
</feature>
<feature type="coiled-coil region" evidence="1">
    <location>
        <begin position="1156"/>
        <end position="1190"/>
    </location>
</feature>
<feature type="coiled-coil region" evidence="1">
    <location>
        <begin position="2127"/>
        <end position="2229"/>
    </location>
</feature>
<feature type="domain" description="DUF1542" evidence="4">
    <location>
        <begin position="965"/>
        <end position="1037"/>
    </location>
</feature>
<feature type="domain" description="DUF1542" evidence="4">
    <location>
        <begin position="1808"/>
        <end position="1879"/>
    </location>
</feature>
<dbReference type="Proteomes" id="UP000831947">
    <property type="component" value="Chromosome"/>
</dbReference>
<feature type="domain" description="DUF1542" evidence="4">
    <location>
        <begin position="2424"/>
        <end position="2493"/>
    </location>
</feature>
<feature type="region of interest" description="Disordered" evidence="2">
    <location>
        <begin position="33"/>
        <end position="137"/>
    </location>
</feature>
<gene>
    <name evidence="5" type="ORF">MOO47_04970</name>
</gene>
<dbReference type="InterPro" id="IPR011439">
    <property type="entry name" value="DUF1542"/>
</dbReference>
<dbReference type="EMBL" id="CP093365">
    <property type="protein sequence ID" value="UQS83141.1"/>
    <property type="molecule type" value="Genomic_DNA"/>
</dbReference>
<feature type="domain" description="DUF1542" evidence="4">
    <location>
        <begin position="1050"/>
        <end position="1120"/>
    </location>
</feature>
<reference evidence="5 6" key="1">
    <citation type="journal article" date="2022" name="Int. J. Syst. Evol. Microbiol.">
        <title>Apilactobacillus apisilvae sp. nov., Nicolia spurrieriana gen. nov. sp. nov., Bombilactobacillus folatiphilus sp. nov. and Bombilactobacillus thymidiniphilus sp. nov., four new lactic acid bacterial isolates from stingless bees Tetragonula carbonaria and Austroplebeia australis.</title>
        <authorList>
            <person name="Oliphant S.A."/>
            <person name="Watson-Haigh N.S."/>
            <person name="Sumby K.M."/>
            <person name="Gardner J."/>
            <person name="Groom S."/>
            <person name="Jiranek V."/>
        </authorList>
    </citation>
    <scope>NUCLEOTIDE SEQUENCE [LARGE SCALE GENOMIC DNA]</scope>
    <source>
        <strain evidence="5 6">SG4_A1</strain>
    </source>
</reference>
<feature type="domain" description="DUF1542" evidence="4">
    <location>
        <begin position="2027"/>
        <end position="2101"/>
    </location>
</feature>